<dbReference type="GO" id="GO:0009536">
    <property type="term" value="C:plastid"/>
    <property type="evidence" value="ECO:0007669"/>
    <property type="project" value="TreeGrafter"/>
</dbReference>
<organism evidence="1">
    <name type="scientific">Rhizophora mucronata</name>
    <name type="common">Asiatic mangrove</name>
    <dbReference type="NCBI Taxonomy" id="61149"/>
    <lineage>
        <taxon>Eukaryota</taxon>
        <taxon>Viridiplantae</taxon>
        <taxon>Streptophyta</taxon>
        <taxon>Embryophyta</taxon>
        <taxon>Tracheophyta</taxon>
        <taxon>Spermatophyta</taxon>
        <taxon>Magnoliopsida</taxon>
        <taxon>eudicotyledons</taxon>
        <taxon>Gunneridae</taxon>
        <taxon>Pentapetalae</taxon>
        <taxon>rosids</taxon>
        <taxon>fabids</taxon>
        <taxon>Malpighiales</taxon>
        <taxon>Rhizophoraceae</taxon>
        <taxon>Rhizophora</taxon>
    </lineage>
</organism>
<dbReference type="InterPro" id="IPR005801">
    <property type="entry name" value="ADC_synthase"/>
</dbReference>
<sequence>MASAAAAGHGLARLMELESTKCNISAKLISYRQSVHLRRHTRYHPSCSLSMNGCQGDPKLPIGIIETRTFPAVASPALAMDTLNSAVREWKANPPFYTSGIIRLQVPIQQHIEAIDWLQAQQQDLLPRCFFSGRSQSNRHPYFSVDFTNGNGRSHNSFARHLVSVAGVGSAVLFRDVHSFAYSHWRSIKRFLSDKCPFICAYGAIRFDARANISPEWEAFGSFYFNIPQML</sequence>
<dbReference type="InterPro" id="IPR044250">
    <property type="entry name" value="MenF-like"/>
</dbReference>
<name>A0A2P2L165_RHIMU</name>
<protein>
    <submittedName>
        <fullName evidence="1">Isochorismate synthase 2ic</fullName>
    </submittedName>
</protein>
<accession>A0A2P2L165</accession>
<dbReference type="GO" id="GO:0042372">
    <property type="term" value="P:phylloquinone biosynthetic process"/>
    <property type="evidence" value="ECO:0007669"/>
    <property type="project" value="TreeGrafter"/>
</dbReference>
<dbReference type="GO" id="GO:0008909">
    <property type="term" value="F:isochorismate synthase activity"/>
    <property type="evidence" value="ECO:0007669"/>
    <property type="project" value="InterPro"/>
</dbReference>
<proteinExistence type="predicted"/>
<dbReference type="PANTHER" id="PTHR47253:SF4">
    <property type="entry name" value="ISOCHORISMATE SYNTHASE 2, CHLOROPLASTIC"/>
    <property type="match status" value="1"/>
</dbReference>
<dbReference type="PANTHER" id="PTHR47253">
    <property type="match status" value="1"/>
</dbReference>
<dbReference type="EMBL" id="GGEC01031233">
    <property type="protein sequence ID" value="MBX11717.1"/>
    <property type="molecule type" value="Transcribed_RNA"/>
</dbReference>
<dbReference type="AlphaFoldDB" id="A0A2P2L165"/>
<reference evidence="1" key="1">
    <citation type="submission" date="2018-02" db="EMBL/GenBank/DDBJ databases">
        <title>Rhizophora mucronata_Transcriptome.</title>
        <authorList>
            <person name="Meera S.P."/>
            <person name="Sreeshan A."/>
            <person name="Augustine A."/>
        </authorList>
    </citation>
    <scope>NUCLEOTIDE SEQUENCE</scope>
    <source>
        <tissue evidence="1">Leaf</tissue>
    </source>
</reference>
<dbReference type="Gene3D" id="3.60.120.10">
    <property type="entry name" value="Anthranilate synthase"/>
    <property type="match status" value="1"/>
</dbReference>
<evidence type="ECO:0000313" key="1">
    <source>
        <dbReference type="EMBL" id="MBX11717.1"/>
    </source>
</evidence>